<dbReference type="AlphaFoldDB" id="A0A3B1E5W8"/>
<protein>
    <submittedName>
        <fullName evidence="1">Glutamate synthase [NADPH] small chain</fullName>
        <ecNumber evidence="1">1.4.1.13</ecNumber>
    </submittedName>
</protein>
<gene>
    <name evidence="1" type="ORF">MNBD_PLANCTO03-186</name>
</gene>
<dbReference type="SUPFAM" id="SSF46548">
    <property type="entry name" value="alpha-helical ferredoxin"/>
    <property type="match status" value="1"/>
</dbReference>
<evidence type="ECO:0000313" key="1">
    <source>
        <dbReference type="EMBL" id="VAX41595.1"/>
    </source>
</evidence>
<feature type="non-terminal residue" evidence="1">
    <location>
        <position position="1"/>
    </location>
</feature>
<reference evidence="1" key="1">
    <citation type="submission" date="2018-06" db="EMBL/GenBank/DDBJ databases">
        <authorList>
            <person name="Zhirakovskaya E."/>
        </authorList>
    </citation>
    <scope>NUCLEOTIDE SEQUENCE</scope>
</reference>
<dbReference type="InterPro" id="IPR017900">
    <property type="entry name" value="4Fe4S_Fe_S_CS"/>
</dbReference>
<dbReference type="EC" id="1.4.1.13" evidence="1"/>
<dbReference type="PROSITE" id="PS00198">
    <property type="entry name" value="4FE4S_FER_1"/>
    <property type="match status" value="2"/>
</dbReference>
<name>A0A3B1E5W8_9ZZZZ</name>
<sequence>CALINDNKLKRCCFEGFCKCLGDMPGSEDNGSLPSANIFEEDRDPAATALVGVFAEGVFLDAGAFVAEVLLGGVGNEVLELAATDSAFERAAGTPDHPGTGVSGCRALGLDDRDEDERLASVCQLARGYQCCSVAAHERSVCRQLAGLCLLSRTRVGGEGVTRGWCGGFLSLGMRSTGRALWLCSCNMTALTPYPFSRLLMRAFRELDRQQAIFDLPRKKFFGGDAAHDFSVRFHGMTAGSPLGPSAGPHSQLAQNIVLAWLGGSRIIELKTVQVLDELEIGRPCIDAQTVCYNIEWSQELKIEQSLEEYVKASMLIDILTASGELDLAPGFEQVIFDMSVGYDLAGIKSDRVRGFLDGMMDASAIVDRLRGEIPTEFAKYRDLDFRTQLSESLTLSTFHGCPPEEIERIIDFLLRELGLHCTIKLNPTLLGAERLRELMAETLGYTEARTPDEAFEKDTKWEQMVGFVDRLGETATELGLGLGVKFTNTLIVKNHRKFFPANEKLMYLSGQPLHVLAVELVRKFRGVFEDRFPISFSAGIERSNFADAVALGLVPVTVCTDLLRPGGYARQQGYFQALVKRMDATGAVSIDEFVLRAYGFARESLEKAGGAWSETIAEAEAAGESLLLLVNRGLAERWLSAARVLNAEHYASAVQNNTRYRREKTDKAPKKIGRSLELFDCLTCDKCIPVCPNDANFVLAMPQTEIAVQKMSKRGDEWVAQESGTFALKQKHQIANFHDFCNDCGDCDVFCPEDGGPYAVKPRFFGSLEDWKTSGELDGFFLSRDEDTETVHGRLEGVEYLLSVCGERAEYAGEGFAIRFTISDPSGTVEGEAAETVDLTYFYIMNELRKSIYGLEALVNYVNA</sequence>
<proteinExistence type="predicted"/>
<dbReference type="SUPFAM" id="SSF51395">
    <property type="entry name" value="FMN-linked oxidoreductases"/>
    <property type="match status" value="1"/>
</dbReference>
<dbReference type="GO" id="GO:0004355">
    <property type="term" value="F:glutamate synthase (NADPH) activity"/>
    <property type="evidence" value="ECO:0007669"/>
    <property type="project" value="UniProtKB-EC"/>
</dbReference>
<dbReference type="EMBL" id="UOGK01000567">
    <property type="protein sequence ID" value="VAX41595.1"/>
    <property type="molecule type" value="Genomic_DNA"/>
</dbReference>
<accession>A0A3B1E5W8</accession>
<organism evidence="1">
    <name type="scientific">hydrothermal vent metagenome</name>
    <dbReference type="NCBI Taxonomy" id="652676"/>
    <lineage>
        <taxon>unclassified sequences</taxon>
        <taxon>metagenomes</taxon>
        <taxon>ecological metagenomes</taxon>
    </lineage>
</organism>
<keyword evidence="1" id="KW-0560">Oxidoreductase</keyword>